<name>A0A3N4MGG8_9PEZI</name>
<keyword evidence="3" id="KW-0732">Signal</keyword>
<feature type="compositionally biased region" description="Low complexity" evidence="1">
    <location>
        <begin position="424"/>
        <end position="440"/>
    </location>
</feature>
<evidence type="ECO:0000256" key="3">
    <source>
        <dbReference type="SAM" id="SignalP"/>
    </source>
</evidence>
<dbReference type="EMBL" id="ML121530">
    <property type="protein sequence ID" value="RPB27935.1"/>
    <property type="molecule type" value="Genomic_DNA"/>
</dbReference>
<feature type="region of interest" description="Disordered" evidence="1">
    <location>
        <begin position="550"/>
        <end position="569"/>
    </location>
</feature>
<keyword evidence="2" id="KW-1133">Transmembrane helix</keyword>
<evidence type="ECO:0000256" key="1">
    <source>
        <dbReference type="SAM" id="MobiDB-lite"/>
    </source>
</evidence>
<evidence type="ECO:0000313" key="4">
    <source>
        <dbReference type="EMBL" id="RPB27935.1"/>
    </source>
</evidence>
<evidence type="ECO:0000256" key="2">
    <source>
        <dbReference type="SAM" id="Phobius"/>
    </source>
</evidence>
<reference evidence="4 5" key="1">
    <citation type="journal article" date="2018" name="Nat. Ecol. Evol.">
        <title>Pezizomycetes genomes reveal the molecular basis of ectomycorrhizal truffle lifestyle.</title>
        <authorList>
            <person name="Murat C."/>
            <person name="Payen T."/>
            <person name="Noel B."/>
            <person name="Kuo A."/>
            <person name="Morin E."/>
            <person name="Chen J."/>
            <person name="Kohler A."/>
            <person name="Krizsan K."/>
            <person name="Balestrini R."/>
            <person name="Da Silva C."/>
            <person name="Montanini B."/>
            <person name="Hainaut M."/>
            <person name="Levati E."/>
            <person name="Barry K.W."/>
            <person name="Belfiori B."/>
            <person name="Cichocki N."/>
            <person name="Clum A."/>
            <person name="Dockter R.B."/>
            <person name="Fauchery L."/>
            <person name="Guy J."/>
            <person name="Iotti M."/>
            <person name="Le Tacon F."/>
            <person name="Lindquist E.A."/>
            <person name="Lipzen A."/>
            <person name="Malagnac F."/>
            <person name="Mello A."/>
            <person name="Molinier V."/>
            <person name="Miyauchi S."/>
            <person name="Poulain J."/>
            <person name="Riccioni C."/>
            <person name="Rubini A."/>
            <person name="Sitrit Y."/>
            <person name="Splivallo R."/>
            <person name="Traeger S."/>
            <person name="Wang M."/>
            <person name="Zifcakova L."/>
            <person name="Wipf D."/>
            <person name="Zambonelli A."/>
            <person name="Paolocci F."/>
            <person name="Nowrousian M."/>
            <person name="Ottonello S."/>
            <person name="Baldrian P."/>
            <person name="Spatafora J.W."/>
            <person name="Henrissat B."/>
            <person name="Nagy L.G."/>
            <person name="Aury J.M."/>
            <person name="Wincker P."/>
            <person name="Grigoriev I.V."/>
            <person name="Bonfante P."/>
            <person name="Martin F.M."/>
        </authorList>
    </citation>
    <scope>NUCLEOTIDE SEQUENCE [LARGE SCALE GENOMIC DNA]</scope>
    <source>
        <strain evidence="4 5">ATCC MYA-4762</strain>
    </source>
</reference>
<accession>A0A3N4MGG8</accession>
<dbReference type="STRING" id="1051890.A0A3N4MGG8"/>
<feature type="region of interest" description="Disordered" evidence="1">
    <location>
        <begin position="424"/>
        <end position="443"/>
    </location>
</feature>
<dbReference type="AlphaFoldDB" id="A0A3N4MGG8"/>
<keyword evidence="2" id="KW-0812">Transmembrane</keyword>
<keyword evidence="2" id="KW-0472">Membrane</keyword>
<feature type="chain" id="PRO_5018031246" evidence="3">
    <location>
        <begin position="28"/>
        <end position="590"/>
    </location>
</feature>
<protein>
    <submittedName>
        <fullName evidence="4">Uncharacterized protein</fullName>
    </submittedName>
</protein>
<dbReference type="Proteomes" id="UP000267821">
    <property type="component" value="Unassembled WGS sequence"/>
</dbReference>
<dbReference type="OrthoDB" id="5353427at2759"/>
<feature type="signal peptide" evidence="3">
    <location>
        <begin position="1"/>
        <end position="27"/>
    </location>
</feature>
<feature type="transmembrane region" description="Helical" evidence="2">
    <location>
        <begin position="451"/>
        <end position="473"/>
    </location>
</feature>
<sequence>MLFPQRCRSQFIVTITLLCIYAVPALSEKLDTTNLTLVETTYNSTLSPLESDANSTKYTLSQFLSNVVVKTGFSTVSTTDEDQNLKYYQTGFLWNPDEDADSSYWQPLAVSTWQDTVFNGSSAELDSVDNSWKGVMVVSWKDTVNYGNGGVKVSFVVNGTGEEGAQRKYSHVLLVNNVAKKAGGVTFDTINATNVRGGMVWYGGWLYLGDGKTGIRAFDVSNIWKVDSKDAFGMEYILPQARMYNPSSFPARYRSFTFDIMSIDRNSTPPCLLVSNYEGSSNKMSLLAKWPLDGTNGRLATKTADGKLVALASWAYRMSILAIRGMVFAHKKYYIGQLAIPTSSVVTGDMNELGRLWLWAPGDIVDPIEGVLPRGVGGLAYSPDGDIIWAVAAIDGSRGVVGINAGAYVGYEPSVTKVTSTTSVTTINSPTTSPPFSTETGMAGSKTNTGAIVGGVIGGIAAGAFLLWILLMYRRRNAARGQPTSQRADQYPPPGFAQGTEEFYRKGEIPMLKSELDATLTQVNHAAAVTRSTGSKEHVEALDEWEKKKAVSRMPARKPVPMATPAAYDSVRGEGPWVELPAIEKPVQAP</sequence>
<gene>
    <name evidence="4" type="ORF">L211DRAFT_474702</name>
</gene>
<keyword evidence="5" id="KW-1185">Reference proteome</keyword>
<evidence type="ECO:0000313" key="5">
    <source>
        <dbReference type="Proteomes" id="UP000267821"/>
    </source>
</evidence>
<proteinExistence type="predicted"/>
<dbReference type="InParanoid" id="A0A3N4MGG8"/>
<organism evidence="4 5">
    <name type="scientific">Terfezia boudieri ATCC MYA-4762</name>
    <dbReference type="NCBI Taxonomy" id="1051890"/>
    <lineage>
        <taxon>Eukaryota</taxon>
        <taxon>Fungi</taxon>
        <taxon>Dikarya</taxon>
        <taxon>Ascomycota</taxon>
        <taxon>Pezizomycotina</taxon>
        <taxon>Pezizomycetes</taxon>
        <taxon>Pezizales</taxon>
        <taxon>Pezizaceae</taxon>
        <taxon>Terfezia</taxon>
    </lineage>
</organism>